<gene>
    <name evidence="5" type="ORF">GT037_003416</name>
</gene>
<dbReference type="RefSeq" id="XP_038788170.1">
    <property type="nucleotide sequence ID" value="XM_038928463.1"/>
</dbReference>
<dbReference type="InterPro" id="IPR036291">
    <property type="entry name" value="NAD(P)-bd_dom_sf"/>
</dbReference>
<evidence type="ECO:0000313" key="5">
    <source>
        <dbReference type="EMBL" id="KAF7678035.1"/>
    </source>
</evidence>
<dbReference type="EMBL" id="JAAABM010000004">
    <property type="protein sequence ID" value="KAF7678035.1"/>
    <property type="molecule type" value="Genomic_DNA"/>
</dbReference>
<dbReference type="Proteomes" id="UP000596902">
    <property type="component" value="Unassembled WGS sequence"/>
</dbReference>
<evidence type="ECO:0000313" key="6">
    <source>
        <dbReference type="Proteomes" id="UP000596902"/>
    </source>
</evidence>
<keyword evidence="6" id="KW-1185">Reference proteome</keyword>
<organism evidence="5 6">
    <name type="scientific">Alternaria burnsii</name>
    <dbReference type="NCBI Taxonomy" id="1187904"/>
    <lineage>
        <taxon>Eukaryota</taxon>
        <taxon>Fungi</taxon>
        <taxon>Dikarya</taxon>
        <taxon>Ascomycota</taxon>
        <taxon>Pezizomycotina</taxon>
        <taxon>Dothideomycetes</taxon>
        <taxon>Pleosporomycetidae</taxon>
        <taxon>Pleosporales</taxon>
        <taxon>Pleosporineae</taxon>
        <taxon>Pleosporaceae</taxon>
        <taxon>Alternaria</taxon>
        <taxon>Alternaria sect. Alternaria</taxon>
    </lineage>
</organism>
<feature type="region of interest" description="Disordered" evidence="4">
    <location>
        <begin position="481"/>
        <end position="517"/>
    </location>
</feature>
<dbReference type="GeneID" id="62201641"/>
<dbReference type="PANTHER" id="PTHR47706:SF4">
    <property type="entry name" value="NMRA-LIKE DOMAIN-CONTAINING PROTEIN"/>
    <property type="match status" value="1"/>
</dbReference>
<evidence type="ECO:0000256" key="1">
    <source>
        <dbReference type="ARBA" id="ARBA00005725"/>
    </source>
</evidence>
<name>A0A8H7EFL0_9PLEO</name>
<dbReference type="GO" id="GO:0016491">
    <property type="term" value="F:oxidoreductase activity"/>
    <property type="evidence" value="ECO:0007669"/>
    <property type="project" value="UniProtKB-KW"/>
</dbReference>
<dbReference type="AlphaFoldDB" id="A0A8H7EFL0"/>
<dbReference type="Gene3D" id="3.90.25.10">
    <property type="entry name" value="UDP-galactose 4-epimerase, domain 1"/>
    <property type="match status" value="1"/>
</dbReference>
<comment type="similarity">
    <text evidence="1">Belongs to the NmrA-type oxidoreductase family. Isoflavone reductase subfamily.</text>
</comment>
<evidence type="ECO:0000256" key="3">
    <source>
        <dbReference type="ARBA" id="ARBA00023002"/>
    </source>
</evidence>
<keyword evidence="3" id="KW-0560">Oxidoreductase</keyword>
<comment type="caution">
    <text evidence="5">The sequence shown here is derived from an EMBL/GenBank/DDBJ whole genome shotgun (WGS) entry which is preliminary data.</text>
</comment>
<dbReference type="Gene3D" id="3.40.50.720">
    <property type="entry name" value="NAD(P)-binding Rossmann-like Domain"/>
    <property type="match status" value="1"/>
</dbReference>
<dbReference type="InterPro" id="IPR051609">
    <property type="entry name" value="NmrA/Isoflavone_reductase-like"/>
</dbReference>
<keyword evidence="2" id="KW-0521">NADP</keyword>
<reference evidence="5" key="2">
    <citation type="submission" date="2020-08" db="EMBL/GenBank/DDBJ databases">
        <title>Draft Genome Sequence of Cumin Blight Pathogen Alternaria burnsii.</title>
        <authorList>
            <person name="Feng Z."/>
        </authorList>
    </citation>
    <scope>NUCLEOTIDE SEQUENCE</scope>
    <source>
        <strain evidence="5">CBS107.38</strain>
    </source>
</reference>
<dbReference type="SUPFAM" id="SSF51735">
    <property type="entry name" value="NAD(P)-binding Rossmann-fold domains"/>
    <property type="match status" value="1"/>
</dbReference>
<evidence type="ECO:0000256" key="2">
    <source>
        <dbReference type="ARBA" id="ARBA00022857"/>
    </source>
</evidence>
<sequence length="788" mass="88697">MATPLPLIPWSKTSILTSRMHLDASRIAQHAALDLFVLGFAEQAFILLETVHEYGIDTKTKDYYGATISRQLTGAWGASDSFPSWADEAGDEDMDCISTTGLPKDLTVKAEEHELNKEDVKFACERLNAKPDAIYGIPEESMTLGAVAQVAYLAGEEDLATSLIEKNMKEFYQYLLDNFNNPDISGDETRQWLERRQGLQHCDAIWETLRELDLGEVFGVRISDVEDYVKEGCKKYPCALFKQRSTEGPMRLYSSKTMAELVQMIEENVLAERADNGEDETSPVLNSGASEDQIAALEKRLSASHAEGGLDDTDVALPSGNLPDEYKDFLRASNGIDEDLFFSTEDVDTEGRWMVDLDYNLFPIEGKECLLYGADRDFDEIKLGDYTCITIGTGDHEGNVTLIPPTSVRPIIDSFEKAYAEASENNKKVYERAALDIYGGIEELRALEWLCIEFQHSAYEQRIWGGLKLFLEEYVKREVDERKKAERRQRRDAKERGESKARKRKREDGQSVVDDDNKSGTDAKIIAVDYTKPDSIARALEENRIDTVISTLGSMSGTDPEMALIEAANKSSITQRYIPSTWGIKYTPEVAEIFSIAKGKISYLDALEKTSLQYTCVINGFFLDYFVEPYVKSYLTGLTLAIDIANKAAAIPGSGNVPVVFTYSFDIGRFVAALLGQTSWEKESYIIGDKITLNEFLAIAEEARGTKFETTYDSLEKLRTYQVTELPAHLPMYPYFPKQMLQGMCAVFGILFEEGFFDFEPEKSLNDQFPEITTRKIRDLVSEAWRGK</sequence>
<protein>
    <recommendedName>
        <fullName evidence="7">NmrA-like domain-containing protein</fullName>
    </recommendedName>
</protein>
<dbReference type="PANTHER" id="PTHR47706">
    <property type="entry name" value="NMRA-LIKE FAMILY PROTEIN"/>
    <property type="match status" value="1"/>
</dbReference>
<evidence type="ECO:0008006" key="7">
    <source>
        <dbReference type="Google" id="ProtNLM"/>
    </source>
</evidence>
<evidence type="ECO:0000256" key="4">
    <source>
        <dbReference type="SAM" id="MobiDB-lite"/>
    </source>
</evidence>
<reference evidence="5" key="1">
    <citation type="submission" date="2020-01" db="EMBL/GenBank/DDBJ databases">
        <authorList>
            <person name="Feng Z.H.Z."/>
        </authorList>
    </citation>
    <scope>NUCLEOTIDE SEQUENCE</scope>
    <source>
        <strain evidence="5">CBS107.38</strain>
    </source>
</reference>
<proteinExistence type="inferred from homology"/>
<accession>A0A8H7EFL0</accession>